<keyword evidence="2" id="KW-1185">Reference proteome</keyword>
<dbReference type="VEuPathDB" id="VectorBase:AQUA014238"/>
<sequence length="12" mass="1311">MCLCVLWGKNGS</sequence>
<organism evidence="1 2">
    <name type="scientific">Anopheles quadriannulatus</name>
    <name type="common">Mosquito</name>
    <dbReference type="NCBI Taxonomy" id="34691"/>
    <lineage>
        <taxon>Eukaryota</taxon>
        <taxon>Metazoa</taxon>
        <taxon>Ecdysozoa</taxon>
        <taxon>Arthropoda</taxon>
        <taxon>Hexapoda</taxon>
        <taxon>Insecta</taxon>
        <taxon>Pterygota</taxon>
        <taxon>Neoptera</taxon>
        <taxon>Endopterygota</taxon>
        <taxon>Diptera</taxon>
        <taxon>Nematocera</taxon>
        <taxon>Culicoidea</taxon>
        <taxon>Culicidae</taxon>
        <taxon>Anophelinae</taxon>
        <taxon>Anopheles</taxon>
    </lineage>
</organism>
<evidence type="ECO:0000313" key="1">
    <source>
        <dbReference type="EnsemblMetazoa" id="AQUA014238-PA"/>
    </source>
</evidence>
<evidence type="ECO:0000313" key="2">
    <source>
        <dbReference type="Proteomes" id="UP000076407"/>
    </source>
</evidence>
<accession>A0A182XQV3</accession>
<name>A0A182XQV3_ANOQN</name>
<protein>
    <submittedName>
        <fullName evidence="1">Uncharacterized protein</fullName>
    </submittedName>
</protein>
<dbReference type="EnsemblMetazoa" id="AQUA014238-RA">
    <property type="protein sequence ID" value="AQUA014238-PA"/>
    <property type="gene ID" value="AQUA014238"/>
</dbReference>
<reference evidence="1" key="1">
    <citation type="submission" date="2020-05" db="UniProtKB">
        <authorList>
            <consortium name="EnsemblMetazoa"/>
        </authorList>
    </citation>
    <scope>IDENTIFICATION</scope>
    <source>
        <strain evidence="1">SANGQUA</strain>
    </source>
</reference>
<proteinExistence type="predicted"/>
<dbReference type="Proteomes" id="UP000076407">
    <property type="component" value="Unassembled WGS sequence"/>
</dbReference>